<evidence type="ECO:0000256" key="1">
    <source>
        <dbReference type="SAM" id="Phobius"/>
    </source>
</evidence>
<keyword evidence="1" id="KW-1133">Transmembrane helix</keyword>
<dbReference type="OrthoDB" id="9771846at2"/>
<evidence type="ECO:0000313" key="2">
    <source>
        <dbReference type="EMBL" id="ACO77836.1"/>
    </source>
</evidence>
<protein>
    <submittedName>
        <fullName evidence="2">Uncharacterized protein</fullName>
    </submittedName>
</protein>
<dbReference type="Gene3D" id="3.40.50.2000">
    <property type="entry name" value="Glycogen Phosphorylase B"/>
    <property type="match status" value="1"/>
</dbReference>
<proteinExistence type="predicted"/>
<feature type="transmembrane region" description="Helical" evidence="1">
    <location>
        <begin position="271"/>
        <end position="293"/>
    </location>
</feature>
<sequence length="304" mass="34199">MKILIKSHFNAARNLLGGLTFNGVIVANKRQLDLFRGSLAPFFLTREFKRISIIPFGCDACGAFDRERGRELLGQLAGRQFQENDFLVGWLGGVYGWFDLDSVMRGVSGAIVENRNIKIIFFGADEFRQAELLRSVGEEAWANVVFMPWVEFSRRFEYWAGLDVSLVWGAEGYENDYASRTRNFDCLTLGLPIVQNMDDEWGVRLEREGAGLVVDRTTLGETLSSLSRSPERLSDMRRALRALAPRFSWTGFAERLGTLVSKSSMTVMRRMAGLAGFVLLVPALLLFFTYALVKVVSRTECATS</sequence>
<evidence type="ECO:0000313" key="3">
    <source>
        <dbReference type="Proteomes" id="UP000002424"/>
    </source>
</evidence>
<dbReference type="eggNOG" id="COG0438">
    <property type="taxonomic scope" value="Bacteria"/>
</dbReference>
<name>C1DRU8_AZOVD</name>
<dbReference type="EnsemblBacteria" id="ACO77836">
    <property type="protein sequence ID" value="ACO77836"/>
    <property type="gene ID" value="Avin_16210"/>
</dbReference>
<organism evidence="2 3">
    <name type="scientific">Azotobacter vinelandii (strain DJ / ATCC BAA-1303)</name>
    <dbReference type="NCBI Taxonomy" id="322710"/>
    <lineage>
        <taxon>Bacteria</taxon>
        <taxon>Pseudomonadati</taxon>
        <taxon>Pseudomonadota</taxon>
        <taxon>Gammaproteobacteria</taxon>
        <taxon>Pseudomonadales</taxon>
        <taxon>Pseudomonadaceae</taxon>
        <taxon>Azotobacter</taxon>
    </lineage>
</organism>
<gene>
    <name evidence="2" type="ordered locus">Avin_16210</name>
</gene>
<keyword evidence="1" id="KW-0812">Transmembrane</keyword>
<dbReference type="SUPFAM" id="SSF53756">
    <property type="entry name" value="UDP-Glycosyltransferase/glycogen phosphorylase"/>
    <property type="match status" value="1"/>
</dbReference>
<dbReference type="HOGENOM" id="CLU_914149_0_0_6"/>
<dbReference type="STRING" id="322710.Avin_16210"/>
<accession>C1DRU8</accession>
<dbReference type="Proteomes" id="UP000002424">
    <property type="component" value="Chromosome"/>
</dbReference>
<dbReference type="AlphaFoldDB" id="C1DRU8"/>
<keyword evidence="1" id="KW-0472">Membrane</keyword>
<reference evidence="2 3" key="1">
    <citation type="journal article" date="2009" name="J. Bacteriol.">
        <title>Genome sequence of Azotobacter vinelandii, an obligate aerobe specialized to support diverse anaerobic metabolic processes.</title>
        <authorList>
            <person name="Setubal J.C."/>
            <person name="dos Santos P."/>
            <person name="Goldman B.S."/>
            <person name="Ertesvag H."/>
            <person name="Espin G."/>
            <person name="Rubio L.M."/>
            <person name="Valla S."/>
            <person name="Almeida N.F."/>
            <person name="Balasubramanian D."/>
            <person name="Cromes L."/>
            <person name="Curatti L."/>
            <person name="Du Z."/>
            <person name="Godsy E."/>
            <person name="Goodner B."/>
            <person name="Hellner-Burris K."/>
            <person name="Hernandez J.A."/>
            <person name="Houmiel K."/>
            <person name="Imperial J."/>
            <person name="Kennedy C."/>
            <person name="Larson T.J."/>
            <person name="Latreille P."/>
            <person name="Ligon L.S."/>
            <person name="Lu J."/>
            <person name="Maerk M."/>
            <person name="Miller N.M."/>
            <person name="Norton S."/>
            <person name="O'Carroll I.P."/>
            <person name="Paulsen I."/>
            <person name="Raulfs E.C."/>
            <person name="Roemer R."/>
            <person name="Rosser J."/>
            <person name="Segura D."/>
            <person name="Slater S."/>
            <person name="Stricklin S.L."/>
            <person name="Studholme D.J."/>
            <person name="Sun J."/>
            <person name="Viana C.J."/>
            <person name="Wallin E."/>
            <person name="Wang B."/>
            <person name="Wheeler C."/>
            <person name="Zhu H."/>
            <person name="Dean D.R."/>
            <person name="Dixon R."/>
            <person name="Wood D."/>
        </authorList>
    </citation>
    <scope>NUCLEOTIDE SEQUENCE [LARGE SCALE GENOMIC DNA]</scope>
    <source>
        <strain evidence="3">DJ / ATCC BAA-1303</strain>
    </source>
</reference>
<keyword evidence="3" id="KW-1185">Reference proteome</keyword>
<dbReference type="EMBL" id="CP001157">
    <property type="protein sequence ID" value="ACO77836.1"/>
    <property type="molecule type" value="Genomic_DNA"/>
</dbReference>
<dbReference type="KEGG" id="avn:Avin_16210"/>